<accession>A0A1M4XNM3</accession>
<sequence length="47" mass="5490">MAAIEPLRRAGDFRHCVLVYQHAHTADRFPVAHCNPRFFFSHSRQVP</sequence>
<gene>
    <name evidence="1" type="ORF">SAMN02745204_01472</name>
</gene>
<dbReference type="AlphaFoldDB" id="A0A1M4XNM3"/>
<name>A0A1M4XNM3_9GAMM</name>
<reference evidence="2" key="1">
    <citation type="submission" date="2016-11" db="EMBL/GenBank/DDBJ databases">
        <authorList>
            <person name="Varghese N."/>
            <person name="Submissions S."/>
        </authorList>
    </citation>
    <scope>NUCLEOTIDE SEQUENCE [LARGE SCALE GENOMIC DNA]</scope>
    <source>
        <strain evidence="2">DSM 14834</strain>
    </source>
</reference>
<organism evidence="1 2">
    <name type="scientific">Thermomonas hydrothermalis</name>
    <dbReference type="NCBI Taxonomy" id="213588"/>
    <lineage>
        <taxon>Bacteria</taxon>
        <taxon>Pseudomonadati</taxon>
        <taxon>Pseudomonadota</taxon>
        <taxon>Gammaproteobacteria</taxon>
        <taxon>Lysobacterales</taxon>
        <taxon>Lysobacteraceae</taxon>
        <taxon>Thermomonas</taxon>
    </lineage>
</organism>
<dbReference type="Proteomes" id="UP000242857">
    <property type="component" value="Unassembled WGS sequence"/>
</dbReference>
<evidence type="ECO:0000313" key="1">
    <source>
        <dbReference type="EMBL" id="SHE95099.1"/>
    </source>
</evidence>
<protein>
    <submittedName>
        <fullName evidence="1">Uncharacterized protein</fullName>
    </submittedName>
</protein>
<proteinExistence type="predicted"/>
<dbReference type="EMBL" id="FQUK01000022">
    <property type="protein sequence ID" value="SHE95099.1"/>
    <property type="molecule type" value="Genomic_DNA"/>
</dbReference>
<evidence type="ECO:0000313" key="2">
    <source>
        <dbReference type="Proteomes" id="UP000242857"/>
    </source>
</evidence>
<keyword evidence="2" id="KW-1185">Reference proteome</keyword>